<accession>A0ABW0S1V1</accession>
<evidence type="ECO:0000313" key="2">
    <source>
        <dbReference type="EMBL" id="MFC5550918.1"/>
    </source>
</evidence>
<dbReference type="PANTHER" id="PTHR43792">
    <property type="entry name" value="GNAT FAMILY, PUTATIVE (AFU_ORTHOLOGUE AFUA_3G00765)-RELATED-RELATED"/>
    <property type="match status" value="1"/>
</dbReference>
<dbReference type="InterPro" id="IPR000182">
    <property type="entry name" value="GNAT_dom"/>
</dbReference>
<dbReference type="Gene3D" id="3.40.630.30">
    <property type="match status" value="1"/>
</dbReference>
<dbReference type="PANTHER" id="PTHR43792:SF9">
    <property type="entry name" value="RIBOSOMAL-PROTEIN-ALANINE ACETYLTRANSFERASE"/>
    <property type="match status" value="1"/>
</dbReference>
<proteinExistence type="predicted"/>
<keyword evidence="2" id="KW-0808">Transferase</keyword>
<gene>
    <name evidence="2" type="ORF">ACFPO9_20570</name>
</gene>
<dbReference type="InterPro" id="IPR051531">
    <property type="entry name" value="N-acetyltransferase"/>
</dbReference>
<keyword evidence="3" id="KW-1185">Reference proteome</keyword>
<comment type="caution">
    <text evidence="2">The sequence shown here is derived from an EMBL/GenBank/DDBJ whole genome shotgun (WGS) entry which is preliminary data.</text>
</comment>
<evidence type="ECO:0000259" key="1">
    <source>
        <dbReference type="PROSITE" id="PS51186"/>
    </source>
</evidence>
<keyword evidence="2" id="KW-0012">Acyltransferase</keyword>
<dbReference type="SUPFAM" id="SSF55729">
    <property type="entry name" value="Acyl-CoA N-acyltransferases (Nat)"/>
    <property type="match status" value="1"/>
</dbReference>
<sequence>MPELKPVTLTTERLELRWMDERDIEGHYAVFSDPVVARYWSSEPWTDIEQARQGIAATMAAYADGSGVRFGIVLRESGELIGNVSLHHFFEQNRRCDIGYALASKHWGQGYATEALRVAIRYGFDALNLNRIEADIDPRNVGSGRVLEKVGFRKEGYMPERWFVFGEFADTVNYGLLRRYWD</sequence>
<dbReference type="GO" id="GO:0016746">
    <property type="term" value="F:acyltransferase activity"/>
    <property type="evidence" value="ECO:0007669"/>
    <property type="project" value="UniProtKB-KW"/>
</dbReference>
<organism evidence="2 3">
    <name type="scientific">Massilia aerilata</name>
    <dbReference type="NCBI Taxonomy" id="453817"/>
    <lineage>
        <taxon>Bacteria</taxon>
        <taxon>Pseudomonadati</taxon>
        <taxon>Pseudomonadota</taxon>
        <taxon>Betaproteobacteria</taxon>
        <taxon>Burkholderiales</taxon>
        <taxon>Oxalobacteraceae</taxon>
        <taxon>Telluria group</taxon>
        <taxon>Massilia</taxon>
    </lineage>
</organism>
<dbReference type="CDD" id="cd04301">
    <property type="entry name" value="NAT_SF"/>
    <property type="match status" value="1"/>
</dbReference>
<reference evidence="3" key="1">
    <citation type="journal article" date="2019" name="Int. J. Syst. Evol. Microbiol.">
        <title>The Global Catalogue of Microorganisms (GCM) 10K type strain sequencing project: providing services to taxonomists for standard genome sequencing and annotation.</title>
        <authorList>
            <consortium name="The Broad Institute Genomics Platform"/>
            <consortium name="The Broad Institute Genome Sequencing Center for Infectious Disease"/>
            <person name="Wu L."/>
            <person name="Ma J."/>
        </authorList>
    </citation>
    <scope>NUCLEOTIDE SEQUENCE [LARGE SCALE GENOMIC DNA]</scope>
    <source>
        <strain evidence="3">CGMCC 4.5798</strain>
    </source>
</reference>
<dbReference type="RefSeq" id="WP_379774236.1">
    <property type="nucleotide sequence ID" value="NZ_JBHSMZ010000016.1"/>
</dbReference>
<feature type="domain" description="N-acetyltransferase" evidence="1">
    <location>
        <begin position="14"/>
        <end position="179"/>
    </location>
</feature>
<dbReference type="EC" id="2.3.-.-" evidence="2"/>
<dbReference type="Pfam" id="PF13302">
    <property type="entry name" value="Acetyltransf_3"/>
    <property type="match status" value="1"/>
</dbReference>
<protein>
    <submittedName>
        <fullName evidence="2">GNAT family N-acetyltransferase</fullName>
        <ecNumber evidence="2">2.3.-.-</ecNumber>
    </submittedName>
</protein>
<dbReference type="EMBL" id="JBHSMZ010000016">
    <property type="protein sequence ID" value="MFC5550918.1"/>
    <property type="molecule type" value="Genomic_DNA"/>
</dbReference>
<evidence type="ECO:0000313" key="3">
    <source>
        <dbReference type="Proteomes" id="UP001596086"/>
    </source>
</evidence>
<dbReference type="PROSITE" id="PS51186">
    <property type="entry name" value="GNAT"/>
    <property type="match status" value="1"/>
</dbReference>
<dbReference type="InterPro" id="IPR016181">
    <property type="entry name" value="Acyl_CoA_acyltransferase"/>
</dbReference>
<dbReference type="Proteomes" id="UP001596086">
    <property type="component" value="Unassembled WGS sequence"/>
</dbReference>
<name>A0ABW0S1V1_9BURK</name>